<dbReference type="SUPFAM" id="SSF50993">
    <property type="entry name" value="Peptidase/esterase 'gauge' domain"/>
    <property type="match status" value="1"/>
</dbReference>
<evidence type="ECO:0000259" key="6">
    <source>
        <dbReference type="Pfam" id="PF00326"/>
    </source>
</evidence>
<keyword evidence="2" id="KW-0645">Protease</keyword>
<dbReference type="InterPro" id="IPR002470">
    <property type="entry name" value="Peptidase_S9A"/>
</dbReference>
<dbReference type="InterPro" id="IPR002471">
    <property type="entry name" value="Pept_S9_AS"/>
</dbReference>
<feature type="domain" description="Peptidase S9 prolyl oligopeptidase catalytic" evidence="6">
    <location>
        <begin position="479"/>
        <end position="696"/>
    </location>
</feature>
<feature type="region of interest" description="Disordered" evidence="5">
    <location>
        <begin position="1"/>
        <end position="23"/>
    </location>
</feature>
<dbReference type="AlphaFoldDB" id="A0A7Y2EA57"/>
<keyword evidence="3" id="KW-0378">Hydrolase</keyword>
<gene>
    <name evidence="8" type="ORF">HKN21_14945</name>
</gene>
<evidence type="ECO:0000256" key="3">
    <source>
        <dbReference type="ARBA" id="ARBA00022801"/>
    </source>
</evidence>
<dbReference type="GO" id="GO:0004252">
    <property type="term" value="F:serine-type endopeptidase activity"/>
    <property type="evidence" value="ECO:0007669"/>
    <property type="project" value="InterPro"/>
</dbReference>
<evidence type="ECO:0000259" key="7">
    <source>
        <dbReference type="Pfam" id="PF02897"/>
    </source>
</evidence>
<reference evidence="8 9" key="1">
    <citation type="submission" date="2020-03" db="EMBL/GenBank/DDBJ databases">
        <title>Metabolic flexibility allows generalist bacteria to become dominant in a frequently disturbed ecosystem.</title>
        <authorList>
            <person name="Chen Y.-J."/>
            <person name="Leung P.M."/>
            <person name="Bay S.K."/>
            <person name="Hugenholtz P."/>
            <person name="Kessler A.J."/>
            <person name="Shelley G."/>
            <person name="Waite D.W."/>
            <person name="Cook P.L."/>
            <person name="Greening C."/>
        </authorList>
    </citation>
    <scope>NUCLEOTIDE SEQUENCE [LARGE SCALE GENOMIC DNA]</scope>
    <source>
        <strain evidence="8">SS_bin_28</strain>
    </source>
</reference>
<dbReference type="EMBL" id="JABDJR010000604">
    <property type="protein sequence ID" value="NNF08058.1"/>
    <property type="molecule type" value="Genomic_DNA"/>
</dbReference>
<comment type="similarity">
    <text evidence="1">Belongs to the peptidase S9A family.</text>
</comment>
<evidence type="ECO:0000313" key="8">
    <source>
        <dbReference type="EMBL" id="NNF08058.1"/>
    </source>
</evidence>
<dbReference type="SUPFAM" id="SSF53474">
    <property type="entry name" value="alpha/beta-Hydrolases"/>
    <property type="match status" value="1"/>
</dbReference>
<dbReference type="Gene3D" id="3.40.50.1820">
    <property type="entry name" value="alpha/beta hydrolase"/>
    <property type="match status" value="1"/>
</dbReference>
<dbReference type="InterPro" id="IPR029058">
    <property type="entry name" value="AB_hydrolase_fold"/>
</dbReference>
<dbReference type="Gene3D" id="2.130.10.120">
    <property type="entry name" value="Prolyl oligopeptidase, N-terminal domain"/>
    <property type="match status" value="1"/>
</dbReference>
<dbReference type="InterPro" id="IPR051543">
    <property type="entry name" value="Serine_Peptidase_S9A"/>
</dbReference>
<dbReference type="Pfam" id="PF02897">
    <property type="entry name" value="Peptidase_S9_N"/>
    <property type="match status" value="1"/>
</dbReference>
<dbReference type="InterPro" id="IPR001375">
    <property type="entry name" value="Peptidase_S9_cat"/>
</dbReference>
<proteinExistence type="inferred from homology"/>
<dbReference type="PROSITE" id="PS00708">
    <property type="entry name" value="PRO_ENDOPEP_SER"/>
    <property type="match status" value="1"/>
</dbReference>
<evidence type="ECO:0000256" key="5">
    <source>
        <dbReference type="SAM" id="MobiDB-lite"/>
    </source>
</evidence>
<sequence>MSHFKAPSGETPPLAEKRPHQKTVHGVILSDDYHWLRADNWQEAMREPEKLPEDIKSYLKSENAYYEKAMADTVELQKQLVAEMRGRIKEDDSSVPTKHGDYAYNVRYEEGNEHPFYVRTPRDGGPETMLLDANKEAEGHEYFELGDSSVSPNHRFLAWSRDTRGSEYFAMTIRDLETGKDVDYVIPDVGSVTWGDNETLFYTRVDEHHRPSSVYRHKMGSDPKNDVLVLKETDPRFYMGTGRLRSGKFVVIAISMNDQTEMRVIPTDNLEAEPIMIEPRAEGLEYNLDHQGDFFYINTNADGAADFKIVRAPVSSPGQENWEDVIPAKEGRMVLGVETFEDWLIWMERENALPSIKIRSTKTGETRAIDFEEEAYSLGMAASPEFDSNSLRFTYSSPTTPSQTFDYDLISEKRELRKETEIPSGHDPADYVVRRLMAPSHDGEEVPLTILHHKNTTIDGSAPCLLYGYGSYGMSMPASFSSNRLSLVDRGFVYAIAHIRGGEEKGRAWYEAAKLGGKPNSFKDFLAAGEFLAETKYTSRGQIVCQGGSAGGLLVGAVLNMAPDLFAGCIADVPFVDVLNTILDDTLPLTPGEWSQWGNPIESKEAFDWIAGYSPYDKVEAKAYPPMLVTAGVSDPRVTYWEPAKWVAKLRVTKTDDNALLLRTNMASGHFGKSGRFAALEDAGRSYAFALKVVGKLS</sequence>
<dbReference type="GO" id="GO:0006508">
    <property type="term" value="P:proteolysis"/>
    <property type="evidence" value="ECO:0007669"/>
    <property type="project" value="UniProtKB-KW"/>
</dbReference>
<dbReference type="PANTHER" id="PTHR11757:SF19">
    <property type="entry name" value="PROLYL ENDOPEPTIDASE-LIKE"/>
    <property type="match status" value="1"/>
</dbReference>
<dbReference type="PANTHER" id="PTHR11757">
    <property type="entry name" value="PROTEASE FAMILY S9A OLIGOPEPTIDASE"/>
    <property type="match status" value="1"/>
</dbReference>
<evidence type="ECO:0000313" key="9">
    <source>
        <dbReference type="Proteomes" id="UP000547674"/>
    </source>
</evidence>
<evidence type="ECO:0000256" key="1">
    <source>
        <dbReference type="ARBA" id="ARBA00005228"/>
    </source>
</evidence>
<dbReference type="InterPro" id="IPR023302">
    <property type="entry name" value="Pept_S9A_N"/>
</dbReference>
<evidence type="ECO:0000256" key="2">
    <source>
        <dbReference type="ARBA" id="ARBA00022670"/>
    </source>
</evidence>
<organism evidence="8 9">
    <name type="scientific">Eiseniibacteriota bacterium</name>
    <dbReference type="NCBI Taxonomy" id="2212470"/>
    <lineage>
        <taxon>Bacteria</taxon>
        <taxon>Candidatus Eiseniibacteriota</taxon>
    </lineage>
</organism>
<keyword evidence="4" id="KW-0720">Serine protease</keyword>
<comment type="caution">
    <text evidence="8">The sequence shown here is derived from an EMBL/GenBank/DDBJ whole genome shotgun (WGS) entry which is preliminary data.</text>
</comment>
<feature type="domain" description="Peptidase S9A N-terminal" evidence="7">
    <location>
        <begin position="12"/>
        <end position="419"/>
    </location>
</feature>
<dbReference type="PRINTS" id="PR00862">
    <property type="entry name" value="PROLIGOPTASE"/>
</dbReference>
<evidence type="ECO:0000256" key="4">
    <source>
        <dbReference type="ARBA" id="ARBA00022825"/>
    </source>
</evidence>
<name>A0A7Y2EA57_UNCEI</name>
<dbReference type="Proteomes" id="UP000547674">
    <property type="component" value="Unassembled WGS sequence"/>
</dbReference>
<accession>A0A7Y2EA57</accession>
<dbReference type="Pfam" id="PF00326">
    <property type="entry name" value="Peptidase_S9"/>
    <property type="match status" value="1"/>
</dbReference>
<protein>
    <submittedName>
        <fullName evidence="8">S9 family peptidase</fullName>
    </submittedName>
</protein>